<organism evidence="2 3">
    <name type="scientific">Ralstonia chuxiongensis</name>
    <dbReference type="NCBI Taxonomy" id="2957504"/>
    <lineage>
        <taxon>Bacteria</taxon>
        <taxon>Pseudomonadati</taxon>
        <taxon>Pseudomonadota</taxon>
        <taxon>Betaproteobacteria</taxon>
        <taxon>Burkholderiales</taxon>
        <taxon>Burkholderiaceae</taxon>
        <taxon>Ralstonia</taxon>
    </lineage>
</organism>
<gene>
    <name evidence="2" type="ORF">NKG59_13820</name>
</gene>
<dbReference type="InterPro" id="IPR021455">
    <property type="entry name" value="DUF3106"/>
</dbReference>
<feature type="compositionally biased region" description="Low complexity" evidence="1">
    <location>
        <begin position="212"/>
        <end position="253"/>
    </location>
</feature>
<comment type="caution">
    <text evidence="2">The sequence shown here is derived from an EMBL/GenBank/DDBJ whole genome shotgun (WGS) entry which is preliminary data.</text>
</comment>
<evidence type="ECO:0000256" key="1">
    <source>
        <dbReference type="SAM" id="MobiDB-lite"/>
    </source>
</evidence>
<dbReference type="Proteomes" id="UP001162793">
    <property type="component" value="Unassembled WGS sequence"/>
</dbReference>
<proteinExistence type="predicted"/>
<dbReference type="AlphaFoldDB" id="A0AA41WUE3"/>
<name>A0AA41WUE3_9RALS</name>
<keyword evidence="3" id="KW-1185">Reference proteome</keyword>
<protein>
    <submittedName>
        <fullName evidence="2">DUF3106 domain-containing protein</fullName>
    </submittedName>
</protein>
<sequence length="279" mass="29069">MSNFQHTPGQTPRGAKTLCLRASIVTLIGAASLMAGLAIAQVPAASAPAAAPGVTVNAPVDLPTPPATNPLPAVHPNWAELTIVQQRIFAPLAPEWNGLPELARQKWLQIARVYPKYTPAQQQRLQTRMADWVKLTPEQRHRARENFQTTKSLPVQKKSEAWQSYQQLTEEQKKALAAAAKAQKHPTAVTALPGGARLAKDAAKSIHHGARTKPGTTKSAPTSKPTATASAPVAAPAPEPAATAPAPASAPLTPVHPVAPSTTTGGESGNPPPSTVLGG</sequence>
<dbReference type="RefSeq" id="WP_253537726.1">
    <property type="nucleotide sequence ID" value="NZ_JAMYWC010000004.1"/>
</dbReference>
<accession>A0AA41WUE3</accession>
<feature type="region of interest" description="Disordered" evidence="1">
    <location>
        <begin position="199"/>
        <end position="279"/>
    </location>
</feature>
<reference evidence="3" key="1">
    <citation type="journal article" date="2023" name="Front. Microbiol.">
        <title>Ralstonia chuxiongensis sp. nov., Ralstonia mojiangensis sp. nov., and Ralstonia soli sp. nov., isolated from tobacco fields, are three novel species in the family Burkholderiaceae.</title>
        <authorList>
            <person name="Lu C.H."/>
            <person name="Zhang Y.Y."/>
            <person name="Jiang N."/>
            <person name="Chen W."/>
            <person name="Shao X."/>
            <person name="Zhao Z.M."/>
            <person name="Lu W.L."/>
            <person name="Hu X."/>
            <person name="Xi Y.X."/>
            <person name="Zou S.Y."/>
            <person name="Wei Q.J."/>
            <person name="Lin Z.L."/>
            <person name="Gong L."/>
            <person name="Gai X.T."/>
            <person name="Zhang L.Q."/>
            <person name="Li J.Y."/>
            <person name="Jin Y."/>
            <person name="Xia Z.Y."/>
        </authorList>
    </citation>
    <scope>NUCLEOTIDE SEQUENCE [LARGE SCALE GENOMIC DNA]</scope>
    <source>
        <strain evidence="3">21YRMH01-3</strain>
    </source>
</reference>
<feature type="compositionally biased region" description="Pro residues" evidence="1">
    <location>
        <begin position="270"/>
        <end position="279"/>
    </location>
</feature>
<dbReference type="Pfam" id="PF11304">
    <property type="entry name" value="DUF3106"/>
    <property type="match status" value="1"/>
</dbReference>
<evidence type="ECO:0000313" key="2">
    <source>
        <dbReference type="EMBL" id="MCP1173437.1"/>
    </source>
</evidence>
<evidence type="ECO:0000313" key="3">
    <source>
        <dbReference type="Proteomes" id="UP001162793"/>
    </source>
</evidence>
<dbReference type="EMBL" id="JAMYWC010000004">
    <property type="protein sequence ID" value="MCP1173437.1"/>
    <property type="molecule type" value="Genomic_DNA"/>
</dbReference>